<keyword evidence="2" id="KW-0689">Ribosomal protein</keyword>
<dbReference type="Proteomes" id="UP000770015">
    <property type="component" value="Unassembled WGS sequence"/>
</dbReference>
<feature type="region of interest" description="Disordered" evidence="1">
    <location>
        <begin position="313"/>
        <end position="408"/>
    </location>
</feature>
<proteinExistence type="predicted"/>
<gene>
    <name evidence="2" type="ORF">F5X68DRAFT_16902</name>
</gene>
<dbReference type="GO" id="GO:0005840">
    <property type="term" value="C:ribosome"/>
    <property type="evidence" value="ECO:0007669"/>
    <property type="project" value="UniProtKB-KW"/>
</dbReference>
<feature type="compositionally biased region" description="Basic and acidic residues" evidence="1">
    <location>
        <begin position="313"/>
        <end position="323"/>
    </location>
</feature>
<dbReference type="InterPro" id="IPR016095">
    <property type="entry name" value="Ribosomal_uL1_3-a/b-sand"/>
</dbReference>
<evidence type="ECO:0000313" key="3">
    <source>
        <dbReference type="Proteomes" id="UP000770015"/>
    </source>
</evidence>
<organism evidence="2 3">
    <name type="scientific">Plectosphaerella plurivora</name>
    <dbReference type="NCBI Taxonomy" id="936078"/>
    <lineage>
        <taxon>Eukaryota</taxon>
        <taxon>Fungi</taxon>
        <taxon>Dikarya</taxon>
        <taxon>Ascomycota</taxon>
        <taxon>Pezizomycotina</taxon>
        <taxon>Sordariomycetes</taxon>
        <taxon>Hypocreomycetidae</taxon>
        <taxon>Glomerellales</taxon>
        <taxon>Plectosphaerellaceae</taxon>
        <taxon>Plectosphaerella</taxon>
    </lineage>
</organism>
<dbReference type="AlphaFoldDB" id="A0A9P8VAV5"/>
<evidence type="ECO:0000256" key="1">
    <source>
        <dbReference type="SAM" id="MobiDB-lite"/>
    </source>
</evidence>
<feature type="compositionally biased region" description="Basic and acidic residues" evidence="1">
    <location>
        <begin position="384"/>
        <end position="394"/>
    </location>
</feature>
<feature type="region of interest" description="Disordered" evidence="1">
    <location>
        <begin position="180"/>
        <end position="203"/>
    </location>
</feature>
<feature type="compositionally biased region" description="Low complexity" evidence="1">
    <location>
        <begin position="363"/>
        <end position="383"/>
    </location>
</feature>
<sequence>MAPTTEVTTRSSTKASAIDPEQTLKASKALLAHIKKAAADKEAAADKKTLLGGDDDEVPIWLQMTTKRHIAATNHLKPGKIYLPHSINTNEHISICLIAADHTKEQIKAAIESEEFPKTVRVEKVIEFTSLSKKYNQYEAQRKLFAEYDIFLGDDRIINRLPKVLGKTFYKSMAKRPIPVDLQSRAKTPKPAAGQKPNRSKGHENLAATKHIASEVQKAIHSTYVNLSPSTNVAVKIGLASMEPAQLSENVAAVADALITRWIPQNWKNVKAVFIKSPESVALPIWQTDELFVDAKDVAAPVTEEEKKALKEEKKKALKEKPNVGKKRKSISNDKEETEAAATAEEPAEKQEKPAKKSKKAKAAPAEPAVDAADAAVAESNDAALDKQISERKDKLKKAKAKARKSLD</sequence>
<feature type="compositionally biased region" description="Basic residues" evidence="1">
    <location>
        <begin position="395"/>
        <end position="408"/>
    </location>
</feature>
<keyword evidence="2" id="KW-0687">Ribonucleoprotein</keyword>
<dbReference type="Gene3D" id="3.40.50.790">
    <property type="match status" value="1"/>
</dbReference>
<dbReference type="Pfam" id="PF00687">
    <property type="entry name" value="Ribosomal_L1"/>
    <property type="match status" value="1"/>
</dbReference>
<dbReference type="InterPro" id="IPR023674">
    <property type="entry name" value="Ribosomal_uL1-like"/>
</dbReference>
<dbReference type="EMBL" id="JAGSXJ010000014">
    <property type="protein sequence ID" value="KAH6685775.1"/>
    <property type="molecule type" value="Genomic_DNA"/>
</dbReference>
<name>A0A9P8VAV5_9PEZI</name>
<evidence type="ECO:0000313" key="2">
    <source>
        <dbReference type="EMBL" id="KAH6685775.1"/>
    </source>
</evidence>
<keyword evidence="3" id="KW-1185">Reference proteome</keyword>
<reference evidence="2" key="1">
    <citation type="journal article" date="2021" name="Nat. Commun.">
        <title>Genetic determinants of endophytism in the Arabidopsis root mycobiome.</title>
        <authorList>
            <person name="Mesny F."/>
            <person name="Miyauchi S."/>
            <person name="Thiergart T."/>
            <person name="Pickel B."/>
            <person name="Atanasova L."/>
            <person name="Karlsson M."/>
            <person name="Huettel B."/>
            <person name="Barry K.W."/>
            <person name="Haridas S."/>
            <person name="Chen C."/>
            <person name="Bauer D."/>
            <person name="Andreopoulos W."/>
            <person name="Pangilinan J."/>
            <person name="LaButti K."/>
            <person name="Riley R."/>
            <person name="Lipzen A."/>
            <person name="Clum A."/>
            <person name="Drula E."/>
            <person name="Henrissat B."/>
            <person name="Kohler A."/>
            <person name="Grigoriev I.V."/>
            <person name="Martin F.M."/>
            <person name="Hacquard S."/>
        </authorList>
    </citation>
    <scope>NUCLEOTIDE SEQUENCE</scope>
    <source>
        <strain evidence="2">MPI-SDFR-AT-0117</strain>
    </source>
</reference>
<dbReference type="OrthoDB" id="10251727at2759"/>
<accession>A0A9P8VAV5</accession>
<comment type="caution">
    <text evidence="2">The sequence shown here is derived from an EMBL/GenBank/DDBJ whole genome shotgun (WGS) entry which is preliminary data.</text>
</comment>
<dbReference type="InterPro" id="IPR028364">
    <property type="entry name" value="Ribosomal_uL1/biogenesis"/>
</dbReference>
<dbReference type="CDD" id="cd00403">
    <property type="entry name" value="Ribosomal_L1"/>
    <property type="match status" value="1"/>
</dbReference>
<protein>
    <submittedName>
        <fullName evidence="2">Ribosomal protein L1p/L10e family-domain-containing protein</fullName>
    </submittedName>
</protein>
<dbReference type="SUPFAM" id="SSF56808">
    <property type="entry name" value="Ribosomal protein L1"/>
    <property type="match status" value="1"/>
</dbReference>